<evidence type="ECO:0000313" key="4">
    <source>
        <dbReference type="Proteomes" id="UP000192708"/>
    </source>
</evidence>
<proteinExistence type="inferred from homology"/>
<dbReference type="AlphaFoldDB" id="A0A1W1Y3F1"/>
<dbReference type="InterPro" id="IPR005064">
    <property type="entry name" value="BUG"/>
</dbReference>
<dbReference type="RefSeq" id="WP_084281914.1">
    <property type="nucleotide sequence ID" value="NZ_FWXJ01000001.1"/>
</dbReference>
<name>A0A1W1Y3F1_9BURK</name>
<dbReference type="PANTHER" id="PTHR42928:SF5">
    <property type="entry name" value="BLR1237 PROTEIN"/>
    <property type="match status" value="1"/>
</dbReference>
<dbReference type="Gene3D" id="3.40.190.150">
    <property type="entry name" value="Bordetella uptake gene, domain 1"/>
    <property type="match status" value="1"/>
</dbReference>
<accession>A0A1W1Y3F1</accession>
<reference evidence="3 4" key="1">
    <citation type="submission" date="2017-04" db="EMBL/GenBank/DDBJ databases">
        <authorList>
            <person name="Afonso C.L."/>
            <person name="Miller P.J."/>
            <person name="Scott M.A."/>
            <person name="Spackman E."/>
            <person name="Goraichik I."/>
            <person name="Dimitrov K.M."/>
            <person name="Suarez D.L."/>
            <person name="Swayne D.E."/>
        </authorList>
    </citation>
    <scope>NUCLEOTIDE SEQUENCE [LARGE SCALE GENOMIC DNA]</scope>
    <source>
        <strain evidence="3 4">VK13</strain>
    </source>
</reference>
<dbReference type="OrthoDB" id="8678477at2"/>
<organism evidence="3 4">
    <name type="scientific">Polynucleobacter kasalickyi</name>
    <dbReference type="NCBI Taxonomy" id="1938817"/>
    <lineage>
        <taxon>Bacteria</taxon>
        <taxon>Pseudomonadati</taxon>
        <taxon>Pseudomonadota</taxon>
        <taxon>Betaproteobacteria</taxon>
        <taxon>Burkholderiales</taxon>
        <taxon>Burkholderiaceae</taxon>
        <taxon>Polynucleobacter</taxon>
    </lineage>
</organism>
<evidence type="ECO:0000313" key="3">
    <source>
        <dbReference type="EMBL" id="SMC30258.1"/>
    </source>
</evidence>
<evidence type="ECO:0000256" key="2">
    <source>
        <dbReference type="SAM" id="SignalP"/>
    </source>
</evidence>
<dbReference type="EMBL" id="FWXJ01000001">
    <property type="protein sequence ID" value="SMC30258.1"/>
    <property type="molecule type" value="Genomic_DNA"/>
</dbReference>
<dbReference type="CDD" id="cd13578">
    <property type="entry name" value="PBP2_Bug27"/>
    <property type="match status" value="1"/>
</dbReference>
<evidence type="ECO:0000256" key="1">
    <source>
        <dbReference type="ARBA" id="ARBA00006987"/>
    </source>
</evidence>
<comment type="similarity">
    <text evidence="1">Belongs to the UPF0065 (bug) family.</text>
</comment>
<dbReference type="PIRSF" id="PIRSF017082">
    <property type="entry name" value="YflP"/>
    <property type="match status" value="1"/>
</dbReference>
<dbReference type="PANTHER" id="PTHR42928">
    <property type="entry name" value="TRICARBOXYLATE-BINDING PROTEIN"/>
    <property type="match status" value="1"/>
</dbReference>
<dbReference type="InterPro" id="IPR042100">
    <property type="entry name" value="Bug_dom1"/>
</dbReference>
<dbReference type="Pfam" id="PF03401">
    <property type="entry name" value="TctC"/>
    <property type="match status" value="1"/>
</dbReference>
<keyword evidence="4" id="KW-1185">Reference proteome</keyword>
<feature type="signal peptide" evidence="2">
    <location>
        <begin position="1"/>
        <end position="20"/>
    </location>
</feature>
<keyword evidence="2" id="KW-0732">Signal</keyword>
<sequence>MMKTLLTSLLFCLIAPFAWSQSYPTKTVKMVVPFETGTPDSLARILAKELTAKTNQSFYTENHPGANGIIGTDLVVKAKPDGYTLLVTSSSIVVNPSYYKKLPFDLKKDLIPVTNLGSVEALLVVVNAKSSYKNLSEFLKFAKDPKNKVSYGSPGNGNHLHVSSEYFNQKMGLDMTHIPYKGAGPATTALLGEQIQVLITTPPSVLPYIKDGRFKAIAYTGLKRASFLPDVPTVAEQGFPTFEIDGGWFGLFTTAGTPPDTVNKIQQLIQLAIENKSVKDSIVQIGLEPVIDSPEHFKTYVNSEQTRYSELLKMLNIKAQE</sequence>
<dbReference type="STRING" id="1938817.SAMN06296008_101116"/>
<dbReference type="SUPFAM" id="SSF53850">
    <property type="entry name" value="Periplasmic binding protein-like II"/>
    <property type="match status" value="1"/>
</dbReference>
<feature type="chain" id="PRO_5012845536" evidence="2">
    <location>
        <begin position="21"/>
        <end position="321"/>
    </location>
</feature>
<keyword evidence="3" id="KW-0675">Receptor</keyword>
<gene>
    <name evidence="3" type="ORF">SAMN06296008_101116</name>
</gene>
<dbReference type="Gene3D" id="3.40.190.10">
    <property type="entry name" value="Periplasmic binding protein-like II"/>
    <property type="match status" value="1"/>
</dbReference>
<protein>
    <submittedName>
        <fullName evidence="3">Tripartite-type tricarboxylate transporter, receptor component TctC</fullName>
    </submittedName>
</protein>
<dbReference type="Proteomes" id="UP000192708">
    <property type="component" value="Unassembled WGS sequence"/>
</dbReference>